<dbReference type="SMART" id="SM01008">
    <property type="entry name" value="Ald_Xan_dh_C"/>
    <property type="match status" value="1"/>
</dbReference>
<dbReference type="Gene3D" id="3.30.365.10">
    <property type="entry name" value="Aldehyde oxidase/xanthine dehydrogenase, molybdopterin binding domain"/>
    <property type="match status" value="4"/>
</dbReference>
<dbReference type="PROSITE" id="PS51318">
    <property type="entry name" value="TAT"/>
    <property type="match status" value="1"/>
</dbReference>
<dbReference type="RefSeq" id="WP_281045072.1">
    <property type="nucleotide sequence ID" value="NZ_JARYGZ010000001.1"/>
</dbReference>
<dbReference type="InterPro" id="IPR046867">
    <property type="entry name" value="AldOxase/xan_DH_MoCoBD2"/>
</dbReference>
<feature type="domain" description="Aldehyde oxidase/xanthine dehydrogenase a/b hammerhead" evidence="2">
    <location>
        <begin position="230"/>
        <end position="308"/>
    </location>
</feature>
<dbReference type="Gene3D" id="3.90.1170.50">
    <property type="entry name" value="Aldehyde oxidase/xanthine dehydrogenase, a/b hammerhead"/>
    <property type="match status" value="1"/>
</dbReference>
<dbReference type="Proteomes" id="UP001160625">
    <property type="component" value="Unassembled WGS sequence"/>
</dbReference>
<evidence type="ECO:0000256" key="1">
    <source>
        <dbReference type="SAM" id="Phobius"/>
    </source>
</evidence>
<dbReference type="PIRSF" id="PIRSF036389">
    <property type="entry name" value="IOR_B"/>
    <property type="match status" value="1"/>
</dbReference>
<gene>
    <name evidence="3" type="ORF">QGN17_13945</name>
</gene>
<keyword evidence="1" id="KW-0472">Membrane</keyword>
<evidence type="ECO:0000313" key="4">
    <source>
        <dbReference type="Proteomes" id="UP001160625"/>
    </source>
</evidence>
<proteinExistence type="predicted"/>
<evidence type="ECO:0000259" key="2">
    <source>
        <dbReference type="SMART" id="SM01008"/>
    </source>
</evidence>
<reference evidence="3" key="1">
    <citation type="submission" date="2023-04" db="EMBL/GenBank/DDBJ databases">
        <title>Sphingomonas sp. MAHUQ-71 isolated from rice field.</title>
        <authorList>
            <person name="Huq M.A."/>
        </authorList>
    </citation>
    <scope>NUCLEOTIDE SEQUENCE</scope>
    <source>
        <strain evidence="3">MAHUQ-71</strain>
    </source>
</reference>
<keyword evidence="4" id="KW-1185">Reference proteome</keyword>
<dbReference type="EMBL" id="JARYGZ010000001">
    <property type="protein sequence ID" value="MDH7639832.1"/>
    <property type="molecule type" value="Genomic_DNA"/>
</dbReference>
<dbReference type="InterPro" id="IPR037165">
    <property type="entry name" value="AldOxase/xan_DH_Mopterin-bd_sf"/>
</dbReference>
<dbReference type="InterPro" id="IPR012368">
    <property type="entry name" value="OxRdtase_Mopterin-bd_su_IorB"/>
</dbReference>
<accession>A0ABT6N3L8</accession>
<dbReference type="InterPro" id="IPR000674">
    <property type="entry name" value="Ald_Oxase/Xan_DH_a/b"/>
</dbReference>
<dbReference type="PANTHER" id="PTHR47495:SF1">
    <property type="entry name" value="BLL3820 PROTEIN"/>
    <property type="match status" value="1"/>
</dbReference>
<evidence type="ECO:0000313" key="3">
    <source>
        <dbReference type="EMBL" id="MDH7639832.1"/>
    </source>
</evidence>
<sequence>MTGITRRRLLIGGGAGVGLVVAWGLWPRRAGVNLVAAAGETILGPFLKIGTDGHVTVVVPQIETGQGVWTALPQILADELGCDWRTVAVEPAPIGPAYANRLAAGLLVGDVVPPLLRGPAVAVADRWAETHDAMLTGFSTSVRAFERPLREAGATARALLCMAAARHWDADWRACDTQDGFVVRAPDRMRFADLAAEAATLDPPDTPPLRAQRGLSGRAVARLDAPAKVDGSARFAADVRLTDMLFAAIRQGPADDSRLIGWDREAAKAIPDLFAVIDHANWIAVLADNWWAANRALDRLAPRFRTQGALPDSASIGRALDAALAAEGGGIAGEGNPDKFLGEAAVRADYSAGLAVHAAIEPPAATARIRDGRLELWAATQAPAAARTAAARAIGFAEEDVTLYPMPMGGGFGQGFDTRVAEQAAILAQKSGRPVQLTWSRVEACLHDRFRPPAKAHLAATLGPGATIAAWHAKVAAPAALRETVASLYPPLPVGHGGEPAAAEGALPPYAMGAYAVDHHPADIGLPTGVLRGEAAGYATFFAESFIDELADKAGIDPLSFRIAQLGGNPRLAHCLSTAATLGEWQGGVRGTGQGLACHQAYGSVIAVLAEARVDNGRIVVDRLSASVDCGRTINPDLVRQQIEGGLLFALPAAIGEAITVTRGLVDQRRIGALDIPTLARTPEIRIDIVASRADPGGASGLAVPPVAPAIANALAAATGHRCRSLPLSLAV</sequence>
<name>A0ABT6N3L8_9SPHN</name>
<dbReference type="InterPro" id="IPR006311">
    <property type="entry name" value="TAT_signal"/>
</dbReference>
<dbReference type="PANTHER" id="PTHR47495">
    <property type="entry name" value="ALDEHYDE DEHYDROGENASE"/>
    <property type="match status" value="1"/>
</dbReference>
<keyword evidence="1" id="KW-0812">Transmembrane</keyword>
<dbReference type="Pfam" id="PF20256">
    <property type="entry name" value="MoCoBD_2"/>
    <property type="match status" value="2"/>
</dbReference>
<dbReference type="InterPro" id="IPR052516">
    <property type="entry name" value="N-heterocyclic_Hydroxylase"/>
</dbReference>
<dbReference type="InterPro" id="IPR008274">
    <property type="entry name" value="AldOxase/xan_DH_MoCoBD1"/>
</dbReference>
<organism evidence="3 4">
    <name type="scientific">Sphingomonas oryzagri</name>
    <dbReference type="NCBI Taxonomy" id="3042314"/>
    <lineage>
        <taxon>Bacteria</taxon>
        <taxon>Pseudomonadati</taxon>
        <taxon>Pseudomonadota</taxon>
        <taxon>Alphaproteobacteria</taxon>
        <taxon>Sphingomonadales</taxon>
        <taxon>Sphingomonadaceae</taxon>
        <taxon>Sphingomonas</taxon>
    </lineage>
</organism>
<feature type="transmembrane region" description="Helical" evidence="1">
    <location>
        <begin position="9"/>
        <end position="26"/>
    </location>
</feature>
<protein>
    <submittedName>
        <fullName evidence="3">Molybdopterin-dependent oxidoreductase</fullName>
    </submittedName>
</protein>
<comment type="caution">
    <text evidence="3">The sequence shown here is derived from an EMBL/GenBank/DDBJ whole genome shotgun (WGS) entry which is preliminary data.</text>
</comment>
<dbReference type="SUPFAM" id="SSF56003">
    <property type="entry name" value="Molybdenum cofactor-binding domain"/>
    <property type="match status" value="2"/>
</dbReference>
<dbReference type="Pfam" id="PF02738">
    <property type="entry name" value="MoCoBD_1"/>
    <property type="match status" value="1"/>
</dbReference>
<keyword evidence="1" id="KW-1133">Transmembrane helix</keyword>